<dbReference type="Proteomes" id="UP001162992">
    <property type="component" value="Chromosome 12"/>
</dbReference>
<gene>
    <name evidence="1" type="ORF">O6H91_12G039600</name>
</gene>
<name>A0ACC2C0Q0_DIPCM</name>
<keyword evidence="2" id="KW-1185">Reference proteome</keyword>
<comment type="caution">
    <text evidence="1">The sequence shown here is derived from an EMBL/GenBank/DDBJ whole genome shotgun (WGS) entry which is preliminary data.</text>
</comment>
<evidence type="ECO:0000313" key="1">
    <source>
        <dbReference type="EMBL" id="KAJ7535593.1"/>
    </source>
</evidence>
<evidence type="ECO:0000313" key="2">
    <source>
        <dbReference type="Proteomes" id="UP001162992"/>
    </source>
</evidence>
<reference evidence="2" key="1">
    <citation type="journal article" date="2024" name="Proc. Natl. Acad. Sci. U.S.A.">
        <title>Extraordinary preservation of gene collinearity over three hundred million years revealed in homosporous lycophytes.</title>
        <authorList>
            <person name="Li C."/>
            <person name="Wickell D."/>
            <person name="Kuo L.Y."/>
            <person name="Chen X."/>
            <person name="Nie B."/>
            <person name="Liao X."/>
            <person name="Peng D."/>
            <person name="Ji J."/>
            <person name="Jenkins J."/>
            <person name="Williams M."/>
            <person name="Shu S."/>
            <person name="Plott C."/>
            <person name="Barry K."/>
            <person name="Rajasekar S."/>
            <person name="Grimwood J."/>
            <person name="Han X."/>
            <person name="Sun S."/>
            <person name="Hou Z."/>
            <person name="He W."/>
            <person name="Dai G."/>
            <person name="Sun C."/>
            <person name="Schmutz J."/>
            <person name="Leebens-Mack J.H."/>
            <person name="Li F.W."/>
            <person name="Wang L."/>
        </authorList>
    </citation>
    <scope>NUCLEOTIDE SEQUENCE [LARGE SCALE GENOMIC DNA]</scope>
    <source>
        <strain evidence="2">cv. PW_Plant_1</strain>
    </source>
</reference>
<accession>A0ACC2C0Q0</accession>
<organism evidence="1 2">
    <name type="scientific">Diphasiastrum complanatum</name>
    <name type="common">Issler's clubmoss</name>
    <name type="synonym">Lycopodium complanatum</name>
    <dbReference type="NCBI Taxonomy" id="34168"/>
    <lineage>
        <taxon>Eukaryota</taxon>
        <taxon>Viridiplantae</taxon>
        <taxon>Streptophyta</taxon>
        <taxon>Embryophyta</taxon>
        <taxon>Tracheophyta</taxon>
        <taxon>Lycopodiopsida</taxon>
        <taxon>Lycopodiales</taxon>
        <taxon>Lycopodiaceae</taxon>
        <taxon>Lycopodioideae</taxon>
        <taxon>Diphasiastrum</taxon>
    </lineage>
</organism>
<dbReference type="EMBL" id="CM055103">
    <property type="protein sequence ID" value="KAJ7535593.1"/>
    <property type="molecule type" value="Genomic_DNA"/>
</dbReference>
<protein>
    <submittedName>
        <fullName evidence="1">Uncharacterized protein</fullName>
    </submittedName>
</protein>
<proteinExistence type="predicted"/>
<sequence length="464" mass="51996">MAKVLEFVYDIACPYAYLASRQVEDAARRCGATVNWLPILLGGLYEASNAPQGKAGSATDVMAKAKQQILARDLSMQAQHVGVPLVHNSKHPIRTVSALRLILSAAEGLRPVVTHELFKAYWVNNCDVSDEKQLQSIANKYNLQMDALNSDAIKLQLHTNTVLQNIVYTVRFQFQLSKARSHCGTSVKSFRKMRLAEMGAFGVPCFIVDGQFYWGQDRLFLAERALGRHDAKPRRNMRPPYNHRPHTLVYYHDFSSPWSFLAYQQVAGVAKETSAILICKPFLVGALFKSIGTPVEPLKALTSSKASHFRKDLNDWCDYLGVKLQWPSVFPILSVRALRVALCNEEVMRTLYCAAWIENKEIAQKSVLYEVLTKAGFDGGALLEQAESKEIKELLRKHNDEVLALGACGAPTFQILDPDGKQVALLWGQDRLNVVSDILCGWRPKSETEKGLSDPENRYPMARL</sequence>